<proteinExistence type="inferred from homology"/>
<comment type="caution">
    <text evidence="4">The sequence shown here is derived from an EMBL/GenBank/DDBJ whole genome shotgun (WGS) entry which is preliminary data.</text>
</comment>
<dbReference type="Gene3D" id="3.40.50.1820">
    <property type="entry name" value="alpha/beta hydrolase"/>
    <property type="match status" value="1"/>
</dbReference>
<dbReference type="OrthoDB" id="5954035at2759"/>
<dbReference type="GO" id="GO:0047372">
    <property type="term" value="F:monoacylglycerol lipase activity"/>
    <property type="evidence" value="ECO:0007669"/>
    <property type="project" value="TreeGrafter"/>
</dbReference>
<organism evidence="4 5">
    <name type="scientific">Coemansia erecta</name>
    <dbReference type="NCBI Taxonomy" id="147472"/>
    <lineage>
        <taxon>Eukaryota</taxon>
        <taxon>Fungi</taxon>
        <taxon>Fungi incertae sedis</taxon>
        <taxon>Zoopagomycota</taxon>
        <taxon>Kickxellomycotina</taxon>
        <taxon>Kickxellomycetes</taxon>
        <taxon>Kickxellales</taxon>
        <taxon>Kickxellaceae</taxon>
        <taxon>Coemansia</taxon>
    </lineage>
</organism>
<dbReference type="PIRSF" id="PIRSF005211">
    <property type="entry name" value="Ab_hydro_YheT"/>
    <property type="match status" value="1"/>
</dbReference>
<dbReference type="PANTHER" id="PTHR10794:SF63">
    <property type="entry name" value="ALPHA_BETA HYDROLASE 1, ISOFORM A"/>
    <property type="match status" value="1"/>
</dbReference>
<dbReference type="EMBL" id="JANBOJ010000296">
    <property type="protein sequence ID" value="KAJ1720114.1"/>
    <property type="molecule type" value="Genomic_DNA"/>
</dbReference>
<gene>
    <name evidence="4" type="ORF">LPJ53_005224</name>
</gene>
<feature type="active site" description="Charge relay system" evidence="2">
    <location>
        <position position="162"/>
    </location>
</feature>
<sequence length="347" mass="38351">MVPTPFLVDGKTQTVYSVLQARKRDKHTDIKYDRQTMIMSDKGLVSLDWYPQRPPLLKSTQSSDSSIGSRTNAESKGVPIVIVIPGSMGSSSEYYIRHLAKTLSTCGPPDCRVVVLNHRGYARTPLLTTRFQSFAFTDDIHEVVQYLSESFPDSSLGAVGFSMGANMLTKYLGDQGEECKLSAAVTICCPYNVAKLYETILKPTLFNNRVLQPNMTESAQKFIRRNKDIIQSGSRQYDIDALLKAKNVRQIDELLIAPISGYSSLEAYYAESSSGPVVSQIVTPLLAINSKDDPMVPIDAIPIDSFRSNPNTALVLTGRGGHLGFFSGIVPKIWYMDPLVQFFSALL</sequence>
<dbReference type="InterPro" id="IPR050960">
    <property type="entry name" value="AB_hydrolase_4_sf"/>
</dbReference>
<evidence type="ECO:0000259" key="3">
    <source>
        <dbReference type="Pfam" id="PF00561"/>
    </source>
</evidence>
<dbReference type="GO" id="GO:0034338">
    <property type="term" value="F:short-chain carboxylesterase activity"/>
    <property type="evidence" value="ECO:0007669"/>
    <property type="project" value="TreeGrafter"/>
</dbReference>
<evidence type="ECO:0000256" key="2">
    <source>
        <dbReference type="PIRSR" id="PIRSR005211-1"/>
    </source>
</evidence>
<name>A0A9W8CP07_9FUNG</name>
<protein>
    <recommendedName>
        <fullName evidence="3">AB hydrolase-1 domain-containing protein</fullName>
    </recommendedName>
</protein>
<accession>A0A9W8CP07</accession>
<feature type="active site" description="Charge relay system" evidence="2">
    <location>
        <position position="322"/>
    </location>
</feature>
<dbReference type="PANTHER" id="PTHR10794">
    <property type="entry name" value="ABHYDROLASE DOMAIN-CONTAINING PROTEIN"/>
    <property type="match status" value="1"/>
</dbReference>
<feature type="domain" description="AB hydrolase-1" evidence="3">
    <location>
        <begin position="79"/>
        <end position="327"/>
    </location>
</feature>
<dbReference type="InterPro" id="IPR000073">
    <property type="entry name" value="AB_hydrolase_1"/>
</dbReference>
<comment type="similarity">
    <text evidence="1">Belongs to the AB hydrolase superfamily. AB hydrolase 4 family.</text>
</comment>
<feature type="active site" description="Charge relay system" evidence="2">
    <location>
        <position position="293"/>
    </location>
</feature>
<dbReference type="AlphaFoldDB" id="A0A9W8CP07"/>
<evidence type="ECO:0000313" key="5">
    <source>
        <dbReference type="Proteomes" id="UP001149813"/>
    </source>
</evidence>
<dbReference type="Proteomes" id="UP001149813">
    <property type="component" value="Unassembled WGS sequence"/>
</dbReference>
<evidence type="ECO:0000256" key="1">
    <source>
        <dbReference type="ARBA" id="ARBA00010884"/>
    </source>
</evidence>
<keyword evidence="5" id="KW-1185">Reference proteome</keyword>
<evidence type="ECO:0000313" key="4">
    <source>
        <dbReference type="EMBL" id="KAJ1720114.1"/>
    </source>
</evidence>
<dbReference type="Pfam" id="PF00561">
    <property type="entry name" value="Abhydrolase_1"/>
    <property type="match status" value="1"/>
</dbReference>
<dbReference type="InterPro" id="IPR029058">
    <property type="entry name" value="AB_hydrolase_fold"/>
</dbReference>
<reference evidence="4" key="1">
    <citation type="submission" date="2022-07" db="EMBL/GenBank/DDBJ databases">
        <title>Phylogenomic reconstructions and comparative analyses of Kickxellomycotina fungi.</title>
        <authorList>
            <person name="Reynolds N.K."/>
            <person name="Stajich J.E."/>
            <person name="Barry K."/>
            <person name="Grigoriev I.V."/>
            <person name="Crous P."/>
            <person name="Smith M.E."/>
        </authorList>
    </citation>
    <scope>NUCLEOTIDE SEQUENCE</scope>
    <source>
        <strain evidence="4">NBRC 32514</strain>
    </source>
</reference>
<dbReference type="SUPFAM" id="SSF53474">
    <property type="entry name" value="alpha/beta-Hydrolases"/>
    <property type="match status" value="1"/>
</dbReference>
<dbReference type="InterPro" id="IPR012020">
    <property type="entry name" value="ABHD4"/>
</dbReference>